<keyword evidence="5" id="KW-0129">CBS domain</keyword>
<dbReference type="InterPro" id="IPR001807">
    <property type="entry name" value="ClC"/>
</dbReference>
<sequence length="128" mass="14924">MIVNRRQHWRRFCWTRSGERRAFTAHRELHCFITSKGDPDNYCLKWHWLRYLNNDRDCRDIVSCGSSSGVSAAFRAPVGDVHFALDGLQCVVVALFSGEVFLIQQWQWWCSGHSFKSAILGKVLRLLH</sequence>
<gene>
    <name evidence="7" type="ORF">CCACVL1_05843</name>
</gene>
<evidence type="ECO:0000256" key="6">
    <source>
        <dbReference type="ARBA" id="ARBA00023136"/>
    </source>
</evidence>
<dbReference type="EMBL" id="AWWV01007786">
    <property type="protein sequence ID" value="OMO94755.1"/>
    <property type="molecule type" value="Genomic_DNA"/>
</dbReference>
<evidence type="ECO:0000313" key="8">
    <source>
        <dbReference type="Proteomes" id="UP000188268"/>
    </source>
</evidence>
<dbReference type="AlphaFoldDB" id="A0A1R3JJ13"/>
<name>A0A1R3JJ13_COCAP</name>
<dbReference type="Gene3D" id="1.10.3080.10">
    <property type="entry name" value="Clc chloride channel"/>
    <property type="match status" value="1"/>
</dbReference>
<keyword evidence="6" id="KW-0472">Membrane</keyword>
<protein>
    <submittedName>
        <fullName evidence="7">Chloride channel, voltage gated</fullName>
    </submittedName>
</protein>
<dbReference type="SUPFAM" id="SSF81340">
    <property type="entry name" value="Clc chloride channel"/>
    <property type="match status" value="1"/>
</dbReference>
<keyword evidence="8" id="KW-1185">Reference proteome</keyword>
<keyword evidence="2" id="KW-0812">Transmembrane</keyword>
<evidence type="ECO:0000256" key="2">
    <source>
        <dbReference type="ARBA" id="ARBA00022692"/>
    </source>
</evidence>
<keyword evidence="3" id="KW-0677">Repeat</keyword>
<proteinExistence type="predicted"/>
<dbReference type="GO" id="GO:0009705">
    <property type="term" value="C:plant-type vacuole membrane"/>
    <property type="evidence" value="ECO:0007669"/>
    <property type="project" value="TreeGrafter"/>
</dbReference>
<organism evidence="7 8">
    <name type="scientific">Corchorus capsularis</name>
    <name type="common">Jute</name>
    <dbReference type="NCBI Taxonomy" id="210143"/>
    <lineage>
        <taxon>Eukaryota</taxon>
        <taxon>Viridiplantae</taxon>
        <taxon>Streptophyta</taxon>
        <taxon>Embryophyta</taxon>
        <taxon>Tracheophyta</taxon>
        <taxon>Spermatophyta</taxon>
        <taxon>Magnoliopsida</taxon>
        <taxon>eudicotyledons</taxon>
        <taxon>Gunneridae</taxon>
        <taxon>Pentapetalae</taxon>
        <taxon>rosids</taxon>
        <taxon>malvids</taxon>
        <taxon>Malvales</taxon>
        <taxon>Malvaceae</taxon>
        <taxon>Grewioideae</taxon>
        <taxon>Apeibeae</taxon>
        <taxon>Corchorus</taxon>
    </lineage>
</organism>
<dbReference type="Pfam" id="PF00654">
    <property type="entry name" value="Voltage_CLC"/>
    <property type="match status" value="1"/>
</dbReference>
<dbReference type="InterPro" id="IPR014743">
    <property type="entry name" value="Cl-channel_core"/>
</dbReference>
<dbReference type="Gramene" id="OMO94755">
    <property type="protein sequence ID" value="OMO94755"/>
    <property type="gene ID" value="CCACVL1_05843"/>
</dbReference>
<dbReference type="STRING" id="210143.A0A1R3JJ13"/>
<accession>A0A1R3JJ13</accession>
<evidence type="ECO:0000256" key="1">
    <source>
        <dbReference type="ARBA" id="ARBA00004141"/>
    </source>
</evidence>
<comment type="caution">
    <text evidence="7">The sequence shown here is derived from an EMBL/GenBank/DDBJ whole genome shotgun (WGS) entry which is preliminary data.</text>
</comment>
<evidence type="ECO:0000313" key="7">
    <source>
        <dbReference type="EMBL" id="OMO94755.1"/>
    </source>
</evidence>
<keyword evidence="4" id="KW-1133">Transmembrane helix</keyword>
<dbReference type="PANTHER" id="PTHR11689:SF67">
    <property type="entry name" value="CHLORIDE CHANNEL PROTEIN CLC-A"/>
    <property type="match status" value="1"/>
</dbReference>
<comment type="subcellular location">
    <subcellularLocation>
        <location evidence="1">Membrane</location>
        <topology evidence="1">Multi-pass membrane protein</topology>
    </subcellularLocation>
</comment>
<dbReference type="InterPro" id="IPR051280">
    <property type="entry name" value="Cl-channel/antiporter"/>
</dbReference>
<reference evidence="7 8" key="1">
    <citation type="submission" date="2013-09" db="EMBL/GenBank/DDBJ databases">
        <title>Corchorus capsularis genome sequencing.</title>
        <authorList>
            <person name="Alam M."/>
            <person name="Haque M.S."/>
            <person name="Islam M.S."/>
            <person name="Emdad E.M."/>
            <person name="Islam M.M."/>
            <person name="Ahmed B."/>
            <person name="Halim A."/>
            <person name="Hossen Q.M.M."/>
            <person name="Hossain M.Z."/>
            <person name="Ahmed R."/>
            <person name="Khan M.M."/>
            <person name="Islam R."/>
            <person name="Rashid M.M."/>
            <person name="Khan S.A."/>
            <person name="Rahman M.S."/>
            <person name="Alam M."/>
        </authorList>
    </citation>
    <scope>NUCLEOTIDE SEQUENCE [LARGE SCALE GENOMIC DNA]</scope>
    <source>
        <strain evidence="8">cv. CVL-1</strain>
        <tissue evidence="7">Whole seedling</tissue>
    </source>
</reference>
<dbReference type="GO" id="GO:0015108">
    <property type="term" value="F:chloride transmembrane transporter activity"/>
    <property type="evidence" value="ECO:0007669"/>
    <property type="project" value="InterPro"/>
</dbReference>
<dbReference type="PANTHER" id="PTHR11689">
    <property type="entry name" value="CHLORIDE CHANNEL PROTEIN CLC FAMILY MEMBER"/>
    <property type="match status" value="1"/>
</dbReference>
<evidence type="ECO:0000256" key="4">
    <source>
        <dbReference type="ARBA" id="ARBA00022989"/>
    </source>
</evidence>
<dbReference type="GO" id="GO:0009671">
    <property type="term" value="F:nitrate:proton symporter activity"/>
    <property type="evidence" value="ECO:0007669"/>
    <property type="project" value="TreeGrafter"/>
</dbReference>
<dbReference type="Proteomes" id="UP000188268">
    <property type="component" value="Unassembled WGS sequence"/>
</dbReference>
<evidence type="ECO:0000256" key="3">
    <source>
        <dbReference type="ARBA" id="ARBA00022737"/>
    </source>
</evidence>
<evidence type="ECO:0000256" key="5">
    <source>
        <dbReference type="ARBA" id="ARBA00023122"/>
    </source>
</evidence>
<dbReference type="OrthoDB" id="1746149at2759"/>